<dbReference type="Proteomes" id="UP000247586">
    <property type="component" value="Chromosome"/>
</dbReference>
<sequence length="166" mass="18498">MAKESLKELLEKSSVKVLKEVQLKDGYYAMEDRNVSTSHSLVHKVKSSLGDMKVTATVTQRDDGSLMITLYMYRVIGDKDEQGLYMIESKGVYVNVKGDNVEVFEGGPTEVKSPLIESNPGEEMGTLLRILTKGSKENEMFAKFFEANGSKGLSDISKKTNFRKVT</sequence>
<protein>
    <submittedName>
        <fullName evidence="1">Uncharacterized protein</fullName>
    </submittedName>
</protein>
<dbReference type="RefSeq" id="WP_054837092.1">
    <property type="nucleotide sequence ID" value="NZ_BBBA01000023.1"/>
</dbReference>
<proteinExistence type="predicted"/>
<reference evidence="1 2" key="1">
    <citation type="submission" date="2018-05" db="EMBL/GenBank/DDBJ databases">
        <title>Complete Genome Sequences of Extremely Thermoacidophilic, Metal-Mobilizing Type-Strain Members of the Archaeal Family Sulfolobaceae: Acidianus brierleyi DSM-1651T, Acidianus sulfidivorans DSM-18786T, Metallosphaera hakonensis DSM-7519T, and Metallosphaera prunae DSM-10039T.</title>
        <authorList>
            <person name="Counts J.A."/>
            <person name="Kelly R.M."/>
        </authorList>
    </citation>
    <scope>NUCLEOTIDE SEQUENCE [LARGE SCALE GENOMIC DNA]</scope>
    <source>
        <strain evidence="1 2">HO1-1</strain>
    </source>
</reference>
<organism evidence="1 2">
    <name type="scientific">Metallosphaera hakonensis JCM 8857 = DSM 7519</name>
    <dbReference type="NCBI Taxonomy" id="1293036"/>
    <lineage>
        <taxon>Archaea</taxon>
        <taxon>Thermoproteota</taxon>
        <taxon>Thermoprotei</taxon>
        <taxon>Sulfolobales</taxon>
        <taxon>Sulfolobaceae</taxon>
        <taxon>Metallosphaera</taxon>
    </lineage>
</organism>
<dbReference type="STRING" id="1293036.GCA_001315825_02380"/>
<evidence type="ECO:0000313" key="1">
    <source>
        <dbReference type="EMBL" id="AWR98549.1"/>
    </source>
</evidence>
<reference evidence="2" key="3">
    <citation type="submission" date="2020-03" db="EMBL/GenBank/DDBJ databases">
        <title>Sequencing and Assembly of Multiple Reported Metal-Biooxidizing Members of the Extremely Thermoacidophilic Archaeal Family Sulfolobaceae.</title>
        <authorList>
            <person name="Counts J.A."/>
            <person name="Kelly R.M."/>
        </authorList>
    </citation>
    <scope>NUCLEOTIDE SEQUENCE [LARGE SCALE GENOMIC DNA]</scope>
    <source>
        <strain evidence="2">HO1-1</strain>
    </source>
</reference>
<dbReference type="OrthoDB" id="42701at2157"/>
<gene>
    <name evidence="1" type="ORF">DFR87_01215</name>
</gene>
<reference evidence="2" key="2">
    <citation type="submission" date="2020-03" db="EMBL/GenBank/DDBJ databases">
        <title>Complete Genome Sequences of Extremely Thermoacidophilic, Metal-Mobilizing Type-Strain Members of the Archaeal Family Sulfolobaceae: Acidianus brierleyi DSM-1651T, Acidianus sulfidivorans DSM-18786T, Metallosphaera hakonensis DSM-7519T, and Metallosphaera prunae DSM-10039T.</title>
        <authorList>
            <person name="Counts J.A."/>
            <person name="Kelly R.M."/>
        </authorList>
    </citation>
    <scope>NUCLEOTIDE SEQUENCE [LARGE SCALE GENOMIC DNA]</scope>
    <source>
        <strain evidence="2">HO1-1</strain>
    </source>
</reference>
<name>A0A2U9IR72_9CREN</name>
<evidence type="ECO:0000313" key="2">
    <source>
        <dbReference type="Proteomes" id="UP000247586"/>
    </source>
</evidence>
<keyword evidence="2" id="KW-1185">Reference proteome</keyword>
<dbReference type="EMBL" id="CP029287">
    <property type="protein sequence ID" value="AWR98549.1"/>
    <property type="molecule type" value="Genomic_DNA"/>
</dbReference>
<accession>A0A2U9IR72</accession>
<dbReference type="KEGG" id="mhk:DFR87_01215"/>
<dbReference type="AlphaFoldDB" id="A0A2U9IR72"/>
<dbReference type="GeneID" id="36833919"/>